<evidence type="ECO:0008006" key="4">
    <source>
        <dbReference type="Google" id="ProtNLM"/>
    </source>
</evidence>
<dbReference type="VEuPathDB" id="PlasmoDB:PRELSG_1250000"/>
<name>A0A1J1H9J3_PLARL</name>
<gene>
    <name evidence="2" type="ORF">PRELSG_1250000</name>
</gene>
<dbReference type="Proteomes" id="UP000220158">
    <property type="component" value="Chromosome 12"/>
</dbReference>
<feature type="coiled-coil region" evidence="1">
    <location>
        <begin position="842"/>
        <end position="869"/>
    </location>
</feature>
<dbReference type="RefSeq" id="XP_028534612.1">
    <property type="nucleotide sequence ID" value="XM_028678309.1"/>
</dbReference>
<evidence type="ECO:0000313" key="2">
    <source>
        <dbReference type="EMBL" id="CRH01613.1"/>
    </source>
</evidence>
<keyword evidence="3" id="KW-1185">Reference proteome</keyword>
<accession>A0A1J1H9J3</accession>
<evidence type="ECO:0000256" key="1">
    <source>
        <dbReference type="SAM" id="Coils"/>
    </source>
</evidence>
<reference evidence="2 3" key="1">
    <citation type="submission" date="2015-04" db="EMBL/GenBank/DDBJ databases">
        <authorList>
            <consortium name="Pathogen Informatics"/>
        </authorList>
    </citation>
    <scope>NUCLEOTIDE SEQUENCE [LARGE SCALE GENOMIC DNA]</scope>
    <source>
        <strain evidence="2 3">SGS1</strain>
    </source>
</reference>
<evidence type="ECO:0000313" key="3">
    <source>
        <dbReference type="Proteomes" id="UP000220158"/>
    </source>
</evidence>
<dbReference type="OrthoDB" id="363744at2759"/>
<dbReference type="KEGG" id="prel:PRELSG_1250000"/>
<organism evidence="2 3">
    <name type="scientific">Plasmodium relictum</name>
    <dbReference type="NCBI Taxonomy" id="85471"/>
    <lineage>
        <taxon>Eukaryota</taxon>
        <taxon>Sar</taxon>
        <taxon>Alveolata</taxon>
        <taxon>Apicomplexa</taxon>
        <taxon>Aconoidasida</taxon>
        <taxon>Haemosporida</taxon>
        <taxon>Plasmodiidae</taxon>
        <taxon>Plasmodium</taxon>
        <taxon>Plasmodium (Haemamoeba)</taxon>
    </lineage>
</organism>
<keyword evidence="1" id="KW-0175">Coiled coil</keyword>
<proteinExistence type="predicted"/>
<dbReference type="EMBL" id="LN835307">
    <property type="protein sequence ID" value="CRH01613.1"/>
    <property type="molecule type" value="Genomic_DNA"/>
</dbReference>
<sequence length="1639" mass="197901">MKKSKLIILKNNDPLKKKRNFCFFLSLRKYNPKIINKENDDNSIKREYDIFKYFDGNKNIIKTTSYILKEHLNDFIFIKQQGNFYNYFYNSYPFIINRYVNYIKENYVIEKNENNEKKKRNNKVENNNIENTNYLFLFHYYNKNTKDGMERKEFLNFVNKSINFHNNTTKFLKCLKENIYMNRKINKNEDIKLNLVFENIIDKINETNDINKKIEILLYLANICNENSSPIIYSNIKKYIQEIYDSLIKKTKKGVVEHYLIFLLYKEFLSSKNEKYINMDIKNYLSEEISFYNYLKNENINIFLLSLIYRDLSFLNNYELKYVLMNLVLSKIKNCDFLTNLDTHNNNVLFRNKNNNLNNSLLTFFSSSLLRNNFFSFLKDYDYIDYSGVINYSKDLNINDLNNYICHNLLTALIQFKHSQSKYYDMIKLYKKKYFLDNEKNAILFNYIFKLKENTDYMNEFIMNNIMFFTKYFIKNKSSFSNNLYFNILKVYCDFLSTIKDSENYDLKKKNSLINDSKKIINYCINEIYYNINSYTLKEFSSFIYLIKKLPANFSFELKSEANYSNKIKNIFYKDKKKESLLISNILHFNIDGINKTTIKDTNEKNILHEHIKLSNNNSNEVYNNTVNNSEDKLNKSMLERKGEDIEIIEKISSNISKENNKQKKEESESSKHDSYLYTLGKDNLKTKKNVTIINKKDFVILVSLSIFDEMNEDFVLKIKEKELHLMKEKDKYNIYEYIYENHYNHFLNNSSSYIEHINEKFDEITKEKIINYFVLFTHISKLDIYELCLLINTMNEINKFQKFVDFFISKHIENILYQEFKDDHINNKEIKFNYEFSENYLDNYISKINEKKEKLENFQNAIENKNSNTNAKTQKHFDEINLSIHTPYSSNFEKYYYEYDILTSTINLFLTLDENSITKHTIAKYLKDIDYNKVNILKVDFDNFFLKNNHKQKVRKDDKTYLFNENLEERMKSENFNDSFYLDYKLLFINSDSSNITRNGVNDKNNSTYIEEEKILGTTLNNVIIYNILENRLKYDTNLKNHFLHKQNYEKEQIKHFYEKEMLTLNNILSLMNYVNQINNDMKYMNLLTLILKNIILCKDEIVEIKTYRELTTFLLNIKNFYQKMYIQSQYSYLNMLLMYYVKSIQTFIPFFYFSDYLKIMQVYIKYDIAGNYLKYLVILNNEFNKMNIKNINFYYVHIILYLYLKLNYINEKFLSNLLHYYINSLYQRINSLDITIIENLIKTNELLISLCIKNKDIINFNYMLIQKFGNFSNEFKLDDLDKSEDKDINSLNKNNSNVKFSANTIFNKQFISNSDSCNTEFNENIVENLSNNEYNTNLLIKKNNDNTIKNNIGILHNQTNCEKIDDENFIKYKKNYNDKHNISNYVNKNISKNIENSIVAQNFKLSFIQKLNIIYFLFKFSFYNDLIKLYYLQLINECMNNKNTNISDEDYCRLYEIYVHVILNFYFISFNKNNKYINFILSNLPCYYWYKREEEKLNLFVSSKHYNDINNILKLLNLNFLTPTLTEIYFIHFFNDINKTNYSLQIPQKFLCIYQKYNLVIDDIKNKNIAILCIPEEHELRYSNNDKKVLVNESNYIFENIKKTYATSLLFLSEWKNMNIEEKCDYIMRILHSAVNN</sequence>
<dbReference type="GeneID" id="39737744"/>
<dbReference type="OMA" id="HVILNFY"/>
<protein>
    <recommendedName>
        <fullName evidence="4">RAP domain-containing protein</fullName>
    </recommendedName>
</protein>